<reference evidence="3 4" key="1">
    <citation type="submission" date="2013-09" db="EMBL/GenBank/DDBJ databases">
        <title>Corchorus capsularis genome sequencing.</title>
        <authorList>
            <person name="Alam M."/>
            <person name="Haque M.S."/>
            <person name="Islam M.S."/>
            <person name="Emdad E.M."/>
            <person name="Islam M.M."/>
            <person name="Ahmed B."/>
            <person name="Halim A."/>
            <person name="Hossen Q.M.M."/>
            <person name="Hossain M.Z."/>
            <person name="Ahmed R."/>
            <person name="Khan M.M."/>
            <person name="Islam R."/>
            <person name="Rashid M.M."/>
            <person name="Khan S.A."/>
            <person name="Rahman M.S."/>
            <person name="Alam M."/>
        </authorList>
    </citation>
    <scope>NUCLEOTIDE SEQUENCE [LARGE SCALE GENOMIC DNA]</scope>
    <source>
        <strain evidence="4">cv. CVL-1</strain>
        <tissue evidence="3">Whole seedling</tissue>
    </source>
</reference>
<dbReference type="InterPro" id="IPR001372">
    <property type="entry name" value="Dynein_light_chain_typ-1/2"/>
</dbReference>
<feature type="transmembrane region" description="Helical" evidence="2">
    <location>
        <begin position="251"/>
        <end position="270"/>
    </location>
</feature>
<dbReference type="GO" id="GO:0010274">
    <property type="term" value="P:hydrotropism"/>
    <property type="evidence" value="ECO:0007669"/>
    <property type="project" value="InterPro"/>
</dbReference>
<dbReference type="Pfam" id="PF01221">
    <property type="entry name" value="Dynein_light"/>
    <property type="match status" value="1"/>
</dbReference>
<dbReference type="SUPFAM" id="SSF54648">
    <property type="entry name" value="DLC"/>
    <property type="match status" value="1"/>
</dbReference>
<dbReference type="NCBIfam" id="TIGR01570">
    <property type="entry name" value="A_thal_3588"/>
    <property type="match status" value="1"/>
</dbReference>
<keyword evidence="2" id="KW-1133">Transmembrane helix</keyword>
<dbReference type="OMA" id="TESEDIM"/>
<dbReference type="Gene3D" id="3.30.740.10">
    <property type="entry name" value="Protein Inhibitor Of Neuronal Nitric Oxide Synthase"/>
    <property type="match status" value="1"/>
</dbReference>
<dbReference type="Pfam" id="PF04759">
    <property type="entry name" value="DUF617"/>
    <property type="match status" value="1"/>
</dbReference>
<feature type="compositionally biased region" description="Low complexity" evidence="1">
    <location>
        <begin position="19"/>
        <end position="32"/>
    </location>
</feature>
<dbReference type="PANTHER" id="PTHR31276">
    <property type="match status" value="1"/>
</dbReference>
<dbReference type="FunFam" id="3.30.740.10:FF:000004">
    <property type="entry name" value="Dynein light chain"/>
    <property type="match status" value="1"/>
</dbReference>
<dbReference type="GO" id="GO:0007017">
    <property type="term" value="P:microtubule-based process"/>
    <property type="evidence" value="ECO:0007669"/>
    <property type="project" value="InterPro"/>
</dbReference>
<proteinExistence type="predicted"/>
<accession>A0A1R3H7Z9</accession>
<name>A0A1R3H7Z9_COCAP</name>
<keyword evidence="2" id="KW-0472">Membrane</keyword>
<dbReference type="Gramene" id="OMO66464">
    <property type="protein sequence ID" value="OMO66464"/>
    <property type="gene ID" value="CCACVL1_21156"/>
</dbReference>
<dbReference type="InterPro" id="IPR037177">
    <property type="entry name" value="DLC_sf"/>
</dbReference>
<protein>
    <submittedName>
        <fullName evidence="3">Dynein light chain, type 1/2</fullName>
    </submittedName>
</protein>
<gene>
    <name evidence="3" type="ORF">CCACVL1_21156</name>
</gene>
<keyword evidence="2" id="KW-0812">Transmembrane</keyword>
<dbReference type="InterPro" id="IPR006460">
    <property type="entry name" value="MIZ1-like_pln"/>
</dbReference>
<dbReference type="OrthoDB" id="774785at2759"/>
<organism evidence="3 4">
    <name type="scientific">Corchorus capsularis</name>
    <name type="common">Jute</name>
    <dbReference type="NCBI Taxonomy" id="210143"/>
    <lineage>
        <taxon>Eukaryota</taxon>
        <taxon>Viridiplantae</taxon>
        <taxon>Streptophyta</taxon>
        <taxon>Embryophyta</taxon>
        <taxon>Tracheophyta</taxon>
        <taxon>Spermatophyta</taxon>
        <taxon>Magnoliopsida</taxon>
        <taxon>eudicotyledons</taxon>
        <taxon>Gunneridae</taxon>
        <taxon>Pentapetalae</taxon>
        <taxon>rosids</taxon>
        <taxon>malvids</taxon>
        <taxon>Malvales</taxon>
        <taxon>Malvaceae</taxon>
        <taxon>Grewioideae</taxon>
        <taxon>Apeibeae</taxon>
        <taxon>Corchorus</taxon>
    </lineage>
</organism>
<comment type="caution">
    <text evidence="3">The sequence shown here is derived from an EMBL/GenBank/DDBJ whole genome shotgun (WGS) entry which is preliminary data.</text>
</comment>
<evidence type="ECO:0000256" key="1">
    <source>
        <dbReference type="SAM" id="MobiDB-lite"/>
    </source>
</evidence>
<dbReference type="Proteomes" id="UP000188268">
    <property type="component" value="Unassembled WGS sequence"/>
</dbReference>
<dbReference type="AlphaFoldDB" id="A0A1R3H7Z9"/>
<evidence type="ECO:0000313" key="4">
    <source>
        <dbReference type="Proteomes" id="UP000188268"/>
    </source>
</evidence>
<dbReference type="PANTHER" id="PTHR31276:SF6">
    <property type="entry name" value="PROTEIN MIZU-KUSSEI 1"/>
    <property type="match status" value="1"/>
</dbReference>
<feature type="region of interest" description="Disordered" evidence="1">
    <location>
        <begin position="19"/>
        <end position="72"/>
    </location>
</feature>
<keyword evidence="4" id="KW-1185">Reference proteome</keyword>
<sequence length="379" mass="42255">MTKIDALRRFLPSCFYPTSTTSASSVSSVAPTPKKRLSTSLRDDLDDQDRTSVANQDQDKDSQDSNATTDIETTTVAAARPSRSMVIGTIFGQRKGHVWFCIQHDRLSTKPTLLLELSIPTNQLVQEMRCGVVRIALECDRSELSSCPLRSVPVWTMFCNGRKIGFATRRKASHHHRLMLKTMQSTTVGAGVIPSGLGSSGSEEIMYMRANYEHVVGDANSESFHLVNPDECPGQELSVFLMRSSFKLMTLANLTATIICHIITCNLGLWKAVVRETDMPEEMQSRVMELAYQALDLHEVSDCQSIAHFIKQKFDEAYGAAWHCVVGKDFGSCISHLCGTFIFFHVEMMEFLIFKDGNDFSETKEEAVGVLQKAKKNDS</sequence>
<dbReference type="EMBL" id="AWWV01012527">
    <property type="protein sequence ID" value="OMO66464.1"/>
    <property type="molecule type" value="Genomic_DNA"/>
</dbReference>
<evidence type="ECO:0000256" key="2">
    <source>
        <dbReference type="SAM" id="Phobius"/>
    </source>
</evidence>
<dbReference type="SMART" id="SM01375">
    <property type="entry name" value="Dynein_light"/>
    <property type="match status" value="1"/>
</dbReference>
<dbReference type="GO" id="GO:0030286">
    <property type="term" value="C:dynein complex"/>
    <property type="evidence" value="ECO:0007669"/>
    <property type="project" value="InterPro"/>
</dbReference>
<evidence type="ECO:0000313" key="3">
    <source>
        <dbReference type="EMBL" id="OMO66464.1"/>
    </source>
</evidence>